<gene>
    <name evidence="3" type="ORF">NJB1907Z4_C26840</name>
</gene>
<dbReference type="PANTHER" id="PTHR46766:SF1">
    <property type="entry name" value="GLUTAMINE-RICH PROTEIN 2"/>
    <property type="match status" value="1"/>
</dbReference>
<organism evidence="3 4">
    <name type="scientific">Mycobacterium pseudoshottsii</name>
    <dbReference type="NCBI Taxonomy" id="265949"/>
    <lineage>
        <taxon>Bacteria</taxon>
        <taxon>Bacillati</taxon>
        <taxon>Actinomycetota</taxon>
        <taxon>Actinomycetes</taxon>
        <taxon>Mycobacteriales</taxon>
        <taxon>Mycobacteriaceae</taxon>
        <taxon>Mycobacterium</taxon>
        <taxon>Mycobacterium ulcerans group</taxon>
    </lineage>
</organism>
<evidence type="ECO:0000313" key="4">
    <source>
        <dbReference type="Proteomes" id="UP001058626"/>
    </source>
</evidence>
<name>A0A9N7LV48_9MYCO</name>
<dbReference type="PANTHER" id="PTHR46766">
    <property type="entry name" value="GLUTAMINE-RICH PROTEIN 2"/>
    <property type="match status" value="1"/>
</dbReference>
<dbReference type="AlphaFoldDB" id="A0A9N7LV48"/>
<dbReference type="InterPro" id="IPR038332">
    <property type="entry name" value="PPE_sf"/>
</dbReference>
<feature type="domain" description="PPE" evidence="2">
    <location>
        <begin position="4"/>
        <end position="57"/>
    </location>
</feature>
<accession>A0A9N7LV48</accession>
<evidence type="ECO:0000313" key="3">
    <source>
        <dbReference type="EMBL" id="BDN82469.1"/>
    </source>
</evidence>
<dbReference type="Pfam" id="PF00823">
    <property type="entry name" value="PPE"/>
    <property type="match status" value="1"/>
</dbReference>
<proteinExistence type="inferred from homology"/>
<protein>
    <recommendedName>
        <fullName evidence="2">PPE domain-containing protein</fullName>
    </recommendedName>
</protein>
<dbReference type="GO" id="GO:0052572">
    <property type="term" value="P:response to host immune response"/>
    <property type="evidence" value="ECO:0007669"/>
    <property type="project" value="TreeGrafter"/>
</dbReference>
<comment type="similarity">
    <text evidence="1">Belongs to the mycobacterial PPE family.</text>
</comment>
<dbReference type="Proteomes" id="UP001058626">
    <property type="component" value="Chromosome"/>
</dbReference>
<dbReference type="Gene3D" id="1.20.1260.20">
    <property type="entry name" value="PPE superfamily"/>
    <property type="match status" value="1"/>
</dbReference>
<dbReference type="SUPFAM" id="SSF140459">
    <property type="entry name" value="PE/PPE dimer-like"/>
    <property type="match status" value="1"/>
</dbReference>
<dbReference type="InterPro" id="IPR000030">
    <property type="entry name" value="PPE_dom"/>
</dbReference>
<keyword evidence="4" id="KW-1185">Reference proteome</keyword>
<evidence type="ECO:0000259" key="2">
    <source>
        <dbReference type="Pfam" id="PF00823"/>
    </source>
</evidence>
<sequence>MAMDYGMLPPEVTSALMYAGPGSSSMVAAASAWNALAAELNSTAQGYLTVITQLSSEE</sequence>
<dbReference type="EMBL" id="AP026367">
    <property type="protein sequence ID" value="BDN82469.1"/>
    <property type="molecule type" value="Genomic_DNA"/>
</dbReference>
<evidence type="ECO:0000256" key="1">
    <source>
        <dbReference type="ARBA" id="ARBA00010652"/>
    </source>
</evidence>
<reference evidence="3" key="1">
    <citation type="submission" date="2022-06" db="EMBL/GenBank/DDBJ databases">
        <title>Complete genome sequence of Mycobacterium pseudoshottsii NJB1907-Z4.</title>
        <authorList>
            <person name="Komine T."/>
            <person name="Fukano H."/>
            <person name="Wada S."/>
        </authorList>
    </citation>
    <scope>NUCLEOTIDE SEQUENCE</scope>
    <source>
        <strain evidence="3">NJB1907-Z4</strain>
    </source>
</reference>